<gene>
    <name evidence="3" type="ORF">R1flu_000340</name>
</gene>
<accession>A0ABD1Y0M9</accession>
<dbReference type="Gene3D" id="1.25.40.10">
    <property type="entry name" value="Tetratricopeptide repeat domain"/>
    <property type="match status" value="1"/>
</dbReference>
<dbReference type="PANTHER" id="PTHR47643">
    <property type="entry name" value="TPR DOMAIN PROTEIN (AFU_ORTHOLOGUE AFUA_5G12710)"/>
    <property type="match status" value="1"/>
</dbReference>
<dbReference type="SUPFAM" id="SSF82199">
    <property type="entry name" value="SET domain"/>
    <property type="match status" value="1"/>
</dbReference>
<feature type="repeat" description="TPR" evidence="1">
    <location>
        <begin position="47"/>
        <end position="80"/>
    </location>
</feature>
<dbReference type="EMBL" id="JBHFFA010000006">
    <property type="protein sequence ID" value="KAL2620135.1"/>
    <property type="molecule type" value="Genomic_DNA"/>
</dbReference>
<evidence type="ECO:0000256" key="1">
    <source>
        <dbReference type="PROSITE-ProRule" id="PRU00339"/>
    </source>
</evidence>
<dbReference type="PROSITE" id="PS50005">
    <property type="entry name" value="TPR"/>
    <property type="match status" value="1"/>
</dbReference>
<proteinExistence type="predicted"/>
<dbReference type="AlphaFoldDB" id="A0ABD1Y0M9"/>
<evidence type="ECO:0000313" key="3">
    <source>
        <dbReference type="EMBL" id="KAL2620135.1"/>
    </source>
</evidence>
<dbReference type="Gene3D" id="2.170.270.10">
    <property type="entry name" value="SET domain"/>
    <property type="match status" value="1"/>
</dbReference>
<keyword evidence="1" id="KW-0802">TPR repeat</keyword>
<evidence type="ECO:0000313" key="4">
    <source>
        <dbReference type="Proteomes" id="UP001605036"/>
    </source>
</evidence>
<dbReference type="InterPro" id="IPR046341">
    <property type="entry name" value="SET_dom_sf"/>
</dbReference>
<dbReference type="InterPro" id="IPR053209">
    <property type="entry name" value="Gramillin-biosynth_MTr"/>
</dbReference>
<dbReference type="SMART" id="SM00028">
    <property type="entry name" value="TPR"/>
    <property type="match status" value="3"/>
</dbReference>
<dbReference type="InterPro" id="IPR001214">
    <property type="entry name" value="SET_dom"/>
</dbReference>
<organism evidence="3 4">
    <name type="scientific">Riccia fluitans</name>
    <dbReference type="NCBI Taxonomy" id="41844"/>
    <lineage>
        <taxon>Eukaryota</taxon>
        <taxon>Viridiplantae</taxon>
        <taxon>Streptophyta</taxon>
        <taxon>Embryophyta</taxon>
        <taxon>Marchantiophyta</taxon>
        <taxon>Marchantiopsida</taxon>
        <taxon>Marchantiidae</taxon>
        <taxon>Marchantiales</taxon>
        <taxon>Ricciaceae</taxon>
        <taxon>Riccia</taxon>
    </lineage>
</organism>
<dbReference type="Pfam" id="PF00856">
    <property type="entry name" value="SET"/>
    <property type="match status" value="1"/>
</dbReference>
<dbReference type="InterPro" id="IPR011990">
    <property type="entry name" value="TPR-like_helical_dom_sf"/>
</dbReference>
<protein>
    <recommendedName>
        <fullName evidence="2">SET domain-containing protein</fullName>
    </recommendedName>
</protein>
<dbReference type="InterPro" id="IPR019734">
    <property type="entry name" value="TPR_rpt"/>
</dbReference>
<feature type="domain" description="SET" evidence="2">
    <location>
        <begin position="162"/>
        <end position="358"/>
    </location>
</feature>
<evidence type="ECO:0000259" key="2">
    <source>
        <dbReference type="PROSITE" id="PS50280"/>
    </source>
</evidence>
<reference evidence="3 4" key="1">
    <citation type="submission" date="2024-09" db="EMBL/GenBank/DDBJ databases">
        <title>Chromosome-scale assembly of Riccia fluitans.</title>
        <authorList>
            <person name="Paukszto L."/>
            <person name="Sawicki J."/>
            <person name="Karawczyk K."/>
            <person name="Piernik-Szablinska J."/>
            <person name="Szczecinska M."/>
            <person name="Mazdziarz M."/>
        </authorList>
    </citation>
    <scope>NUCLEOTIDE SEQUENCE [LARGE SCALE GENOMIC DNA]</scope>
    <source>
        <strain evidence="3">Rf_01</strain>
        <tissue evidence="3">Aerial parts of the thallus</tissue>
    </source>
</reference>
<sequence length="358" mass="39437">MAAEAEALRAKGKKLCGRGRWSEAAVVYGKYIDAVRSQKGEVREKLVIGYSNRAEVWLQLQNYANALDDAERALTLDPPHLKSLVRKARALSALKLYKDAQSIFEDLLKKDGIDAEYKQTLRASLKVASMKDMQTRFGKFKDFAGHCTGQSDLPDGFEEFVGPVELKRTAGMARGLFATRDLAPGDLIFVSSPMVSVMHPKGDAVDPEVTSTLIADLKKRVEYARDNLIDFSQIQFLVQLDTLAGPYPDGPLSRDTPPMRYFTPVNALPEDLREIKIPGEETPVIRTQFDLATQFDVIIRRRYTLWLQPGMSTGNGEVTGIFCLPSLINHSCLPNATMITGGPATGDREGGGAILLVS</sequence>
<dbReference type="Pfam" id="PF14559">
    <property type="entry name" value="TPR_19"/>
    <property type="match status" value="1"/>
</dbReference>
<dbReference type="Proteomes" id="UP001605036">
    <property type="component" value="Unassembled WGS sequence"/>
</dbReference>
<keyword evidence="4" id="KW-1185">Reference proteome</keyword>
<dbReference type="PROSITE" id="PS50280">
    <property type="entry name" value="SET"/>
    <property type="match status" value="1"/>
</dbReference>
<name>A0ABD1Y0M9_9MARC</name>
<dbReference type="SUPFAM" id="SSF48452">
    <property type="entry name" value="TPR-like"/>
    <property type="match status" value="1"/>
</dbReference>
<dbReference type="PANTHER" id="PTHR47643:SF2">
    <property type="entry name" value="TPR DOMAIN PROTEIN (AFU_ORTHOLOGUE AFUA_5G12710)"/>
    <property type="match status" value="1"/>
</dbReference>
<comment type="caution">
    <text evidence="3">The sequence shown here is derived from an EMBL/GenBank/DDBJ whole genome shotgun (WGS) entry which is preliminary data.</text>
</comment>